<evidence type="ECO:0000313" key="11">
    <source>
        <dbReference type="EMBL" id="CAD8341453.1"/>
    </source>
</evidence>
<feature type="compositionally biased region" description="Basic and acidic residues" evidence="9">
    <location>
        <begin position="56"/>
        <end position="73"/>
    </location>
</feature>
<keyword evidence="8" id="KW-0175">Coiled coil</keyword>
<evidence type="ECO:0000256" key="9">
    <source>
        <dbReference type="SAM" id="MobiDB-lite"/>
    </source>
</evidence>
<dbReference type="SUPFAM" id="SSF47938">
    <property type="entry name" value="Functional domain of the splicing factor Prp18"/>
    <property type="match status" value="1"/>
</dbReference>
<name>A0A7S0F5R2_9STRA</name>
<evidence type="ECO:0000259" key="10">
    <source>
        <dbReference type="Pfam" id="PF02840"/>
    </source>
</evidence>
<keyword evidence="6" id="KW-0508">mRNA splicing</keyword>
<proteinExistence type="inferred from homology"/>
<gene>
    <name evidence="11" type="ORF">CAUS1442_LOCUS13588</name>
</gene>
<keyword evidence="4" id="KW-0507">mRNA processing</keyword>
<accession>A0A7S0F5R2</accession>
<dbReference type="Gene3D" id="4.10.280.110">
    <property type="entry name" value="Pre-mRNA processing factor 4 domain"/>
    <property type="match status" value="1"/>
</dbReference>
<dbReference type="GO" id="GO:0046540">
    <property type="term" value="C:U4/U6 x U5 tri-snRNP complex"/>
    <property type="evidence" value="ECO:0007669"/>
    <property type="project" value="TreeGrafter"/>
</dbReference>
<feature type="compositionally biased region" description="Polar residues" evidence="9">
    <location>
        <begin position="93"/>
        <end position="110"/>
    </location>
</feature>
<comment type="subcellular location">
    <subcellularLocation>
        <location evidence="1">Nucleus</location>
    </subcellularLocation>
</comment>
<feature type="region of interest" description="Disordered" evidence="9">
    <location>
        <begin position="183"/>
        <end position="221"/>
    </location>
</feature>
<protein>
    <recommendedName>
        <fullName evidence="3">Pre-mRNA-splicing factor 18</fullName>
    </recommendedName>
</protein>
<feature type="compositionally biased region" description="Low complexity" evidence="9">
    <location>
        <begin position="205"/>
        <end position="217"/>
    </location>
</feature>
<keyword evidence="5" id="KW-0747">Spliceosome</keyword>
<dbReference type="GO" id="GO:0005682">
    <property type="term" value="C:U5 snRNP"/>
    <property type="evidence" value="ECO:0007669"/>
    <property type="project" value="TreeGrafter"/>
</dbReference>
<evidence type="ECO:0000256" key="1">
    <source>
        <dbReference type="ARBA" id="ARBA00004123"/>
    </source>
</evidence>
<dbReference type="InterPro" id="IPR036285">
    <property type="entry name" value="PRP4-like_sf"/>
</dbReference>
<feature type="compositionally biased region" description="Acidic residues" evidence="9">
    <location>
        <begin position="194"/>
        <end position="204"/>
    </location>
</feature>
<sequence>MDLLKAEMKRKKEALAKAKQQTKKKYMKASDIRRMEEEEEEREREEKRRVKKDRKRQAEREAEAEAEERDATKSRKKDRKKRRKAEKEASSKQAQTSANGGDSSQDGKTSSSKDELTPLRITKQFRDFGLVVRYFGETHTQRIERLKQAKEQQKKKLAGLSEMEEFRLGKGFGIRNTFLEKDDMASKGKGKNDSDDEEDDDNDNDSGGANNDGNGEADYSDDPPKFIYRFLKGLLKDWEKHLSQRQNEETFSVQGRNETKTFKQCKDYIRPLFKLCKRRRIEPGMEAHLVKIVNHAKEGEFVKAHDAYLDVAIGRAAWPIGVTMVGIHARTGRAKIESSNVAHVMNSELQRKYLTSVKRLLTFAQKNRPDVDPSKKVC</sequence>
<dbReference type="Gene3D" id="1.20.940.10">
    <property type="entry name" value="Functional domain of the splicing factor Prp18"/>
    <property type="match status" value="1"/>
</dbReference>
<organism evidence="11">
    <name type="scientific">Craspedostauros australis</name>
    <dbReference type="NCBI Taxonomy" id="1486917"/>
    <lineage>
        <taxon>Eukaryota</taxon>
        <taxon>Sar</taxon>
        <taxon>Stramenopiles</taxon>
        <taxon>Ochrophyta</taxon>
        <taxon>Bacillariophyta</taxon>
        <taxon>Bacillariophyceae</taxon>
        <taxon>Bacillariophycidae</taxon>
        <taxon>Naviculales</taxon>
        <taxon>Naviculaceae</taxon>
        <taxon>Craspedostauros</taxon>
    </lineage>
</organism>
<dbReference type="EMBL" id="HBEF01021942">
    <property type="protein sequence ID" value="CAD8341453.1"/>
    <property type="molecule type" value="Transcribed_RNA"/>
</dbReference>
<feature type="region of interest" description="Disordered" evidence="9">
    <location>
        <begin position="1"/>
        <end position="122"/>
    </location>
</feature>
<feature type="coiled-coil region" evidence="8">
    <location>
        <begin position="136"/>
        <end position="163"/>
    </location>
</feature>
<dbReference type="GO" id="GO:0000350">
    <property type="term" value="P:generation of catalytic spliceosome for second transesterification step"/>
    <property type="evidence" value="ECO:0007669"/>
    <property type="project" value="TreeGrafter"/>
</dbReference>
<feature type="compositionally biased region" description="Basic residues" evidence="9">
    <location>
        <begin position="74"/>
        <end position="84"/>
    </location>
</feature>
<dbReference type="Pfam" id="PF02840">
    <property type="entry name" value="Prp18"/>
    <property type="match status" value="1"/>
</dbReference>
<dbReference type="InterPro" id="IPR039979">
    <property type="entry name" value="PRPF18"/>
</dbReference>
<dbReference type="SUPFAM" id="SSF158230">
    <property type="entry name" value="PRP4-like"/>
    <property type="match status" value="1"/>
</dbReference>
<evidence type="ECO:0000256" key="6">
    <source>
        <dbReference type="ARBA" id="ARBA00023187"/>
    </source>
</evidence>
<dbReference type="AlphaFoldDB" id="A0A7S0F5R2"/>
<evidence type="ECO:0000256" key="7">
    <source>
        <dbReference type="ARBA" id="ARBA00023242"/>
    </source>
</evidence>
<feature type="compositionally biased region" description="Basic and acidic residues" evidence="9">
    <location>
        <begin position="183"/>
        <end position="193"/>
    </location>
</feature>
<reference evidence="11" key="1">
    <citation type="submission" date="2021-01" db="EMBL/GenBank/DDBJ databases">
        <authorList>
            <person name="Corre E."/>
            <person name="Pelletier E."/>
            <person name="Niang G."/>
            <person name="Scheremetjew M."/>
            <person name="Finn R."/>
            <person name="Kale V."/>
            <person name="Holt S."/>
            <person name="Cochrane G."/>
            <person name="Meng A."/>
            <person name="Brown T."/>
            <person name="Cohen L."/>
        </authorList>
    </citation>
    <scope>NUCLEOTIDE SEQUENCE</scope>
    <source>
        <strain evidence="11">CCMP3328</strain>
    </source>
</reference>
<evidence type="ECO:0000256" key="8">
    <source>
        <dbReference type="SAM" id="Coils"/>
    </source>
</evidence>
<feature type="domain" description="Prp18" evidence="10">
    <location>
        <begin position="229"/>
        <end position="369"/>
    </location>
</feature>
<evidence type="ECO:0000256" key="4">
    <source>
        <dbReference type="ARBA" id="ARBA00022664"/>
    </source>
</evidence>
<evidence type="ECO:0000256" key="5">
    <source>
        <dbReference type="ARBA" id="ARBA00022728"/>
    </source>
</evidence>
<comment type="similarity">
    <text evidence="2">Belongs to the PRP18 family.</text>
</comment>
<evidence type="ECO:0000256" key="3">
    <source>
        <dbReference type="ARBA" id="ARBA00018242"/>
    </source>
</evidence>
<dbReference type="PANTHER" id="PTHR13007:SF19">
    <property type="entry name" value="PRE-MRNA-SPLICING FACTOR 18"/>
    <property type="match status" value="1"/>
</dbReference>
<dbReference type="GO" id="GO:0071021">
    <property type="term" value="C:U2-type post-spliceosomal complex"/>
    <property type="evidence" value="ECO:0007669"/>
    <property type="project" value="TreeGrafter"/>
</dbReference>
<dbReference type="InterPro" id="IPR004098">
    <property type="entry name" value="Prp18"/>
</dbReference>
<keyword evidence="7" id="KW-0539">Nucleus</keyword>
<dbReference type="PANTHER" id="PTHR13007">
    <property type="entry name" value="PRE-MRNA SPLICING FACTOR-RELATED"/>
    <property type="match status" value="1"/>
</dbReference>
<evidence type="ECO:0000256" key="2">
    <source>
        <dbReference type="ARBA" id="ARBA00008137"/>
    </source>
</evidence>